<protein>
    <submittedName>
        <fullName evidence="2">Uncharacterized protein</fullName>
    </submittedName>
</protein>
<accession>U6MAH0</accession>
<feature type="compositionally biased region" description="Basic and acidic residues" evidence="1">
    <location>
        <begin position="90"/>
        <end position="105"/>
    </location>
</feature>
<evidence type="ECO:0000313" key="3">
    <source>
        <dbReference type="Proteomes" id="UP000030763"/>
    </source>
</evidence>
<feature type="compositionally biased region" description="Low complexity" evidence="1">
    <location>
        <begin position="111"/>
        <end position="121"/>
    </location>
</feature>
<feature type="region of interest" description="Disordered" evidence="1">
    <location>
        <begin position="844"/>
        <end position="865"/>
    </location>
</feature>
<feature type="region of interest" description="Disordered" evidence="1">
    <location>
        <begin position="233"/>
        <end position="255"/>
    </location>
</feature>
<feature type="compositionally biased region" description="Polar residues" evidence="1">
    <location>
        <begin position="402"/>
        <end position="421"/>
    </location>
</feature>
<dbReference type="GeneID" id="25339214"/>
<feature type="compositionally biased region" description="Polar residues" evidence="1">
    <location>
        <begin position="243"/>
        <end position="255"/>
    </location>
</feature>
<feature type="region of interest" description="Disordered" evidence="1">
    <location>
        <begin position="1375"/>
        <end position="1404"/>
    </location>
</feature>
<feature type="compositionally biased region" description="Low complexity" evidence="1">
    <location>
        <begin position="64"/>
        <end position="80"/>
    </location>
</feature>
<reference evidence="2" key="1">
    <citation type="submission" date="2013-10" db="EMBL/GenBank/DDBJ databases">
        <title>Genomic analysis of the causative agents of coccidiosis in chickens.</title>
        <authorList>
            <person name="Reid A.J."/>
            <person name="Blake D."/>
            <person name="Billington K."/>
            <person name="Browne H."/>
            <person name="Dunn M."/>
            <person name="Hung S."/>
            <person name="Kawahara F."/>
            <person name="Miranda-Saavedra D."/>
            <person name="Mourier T."/>
            <person name="Nagra H."/>
            <person name="Otto T.D."/>
            <person name="Rawlings N."/>
            <person name="Sanchez A."/>
            <person name="Sanders M."/>
            <person name="Subramaniam C."/>
            <person name="Tay Y."/>
            <person name="Dear P."/>
            <person name="Doerig C."/>
            <person name="Gruber A."/>
            <person name="Parkinson J."/>
            <person name="Shirley M."/>
            <person name="Wan K.L."/>
            <person name="Berriman M."/>
            <person name="Tomley F."/>
            <person name="Pain A."/>
        </authorList>
    </citation>
    <scope>NUCLEOTIDE SEQUENCE [LARGE SCALE GENOMIC DNA]</scope>
    <source>
        <strain evidence="2">Weybridge</strain>
    </source>
</reference>
<evidence type="ECO:0000313" key="2">
    <source>
        <dbReference type="EMBL" id="CDJ58650.1"/>
    </source>
</evidence>
<reference evidence="2" key="2">
    <citation type="submission" date="2013-10" db="EMBL/GenBank/DDBJ databases">
        <authorList>
            <person name="Aslett M."/>
        </authorList>
    </citation>
    <scope>NUCLEOTIDE SEQUENCE [LARGE SCALE GENOMIC DNA]</scope>
    <source>
        <strain evidence="2">Weybridge</strain>
    </source>
</reference>
<proteinExistence type="predicted"/>
<name>U6MAH0_EIMMA</name>
<feature type="region of interest" description="Disordered" evidence="1">
    <location>
        <begin position="1251"/>
        <end position="1270"/>
    </location>
</feature>
<feature type="region of interest" description="Disordered" evidence="1">
    <location>
        <begin position="1124"/>
        <end position="1160"/>
    </location>
</feature>
<sequence>MAMQQTAATTTTTAESISTLGSKPWDFLYPPHVLGEALKQIKGCLEDSKAGAATGTIQEKKHQQMLSPQEQQQSQLLLQASPPPQPTPCRRNDEGEHSSEGERPLSELTAQQQQTQPQQQQLMQLHQVQRFQMQQLQQLTPPVPEFQRAPAHRVGLPKVSVPGWGSPMTSAAPPGATPAASATAAAATVDSPCALAFLSGLPRAYSPASQGSTAPPQTPQGELGFDAVVASSTTAPAPKDGSGKQSYSNPNQQQTLPFVQPQHNEAFLSCFDFRGWGQNQGTPATAPAAAVAAAATTPEHQIQEVPNAERQTPCNASGSCNESSCGAACAPEETSAPPNCSSAAVIVGSADPAAPTQEWQSSWADDSLSHSMCLSNSLSSSLIEPACLGDSFSTFASAAATGRSSQGSVGKSRDGTCSPSQMLQVAASTTGLGPLCVKGAEAPASEGDDRHIDLPEATVANKAATPITSVPRLCLWPPAEEQHEQRLQQHFRGQQQLDCLTERQLTAATLPQERQELQQRQQQDRISFYMELASRQKHLKQHLIPASQLQSHLLDPSGERDQELQQQQLDNLLMFGQHVQREHSTGCLQQAAVAVNQQPPHHQGCLCKREETSKHVSAATAAKRVSALLPRVPPCLPMLTPGLDRSCDRSHPTSLLITLPLNLPFGRILKFGSGEPGGAANSAAFANNSSSQSLGVKKSYYIFSPTLHPAAHTLFSHAGGICDTFAASLQMELAIIYVPCLLVPLVAAAFNTLGQQLLPQLHEPLKLRCWGLQERNAPGRFGGKVLTVSCSVEGDEERSKFEKLQTFLRHLENYVEGLLRSYGQQQQQQVDGKRLRVGEGTASASVTATATHQGRPSCCRRHKGTGQQTAIGKKNNIWRYSIVSTSRSSEQTEVSNNGGGSSSGCLDLTIRAFETRPLERPVRDFSGYAVKGICTSEIRLVTTKAIQGMTCEIDPRFRHYSIGTRPILKAPSGALCRHCIAPQLLPEVWEAHLRSGIPAARDQQKKLTETCVIAHIENRSLAKKAALLESLGRLGVPLWVNGKPLTHPAVIHPAVIAADGEAAGAPALRDMEGAEGKQEELLKTHVKHQQDQVLQQLNLLSVNTGEELQGQEQQQFKLCGTVTEHQQKHQQKHQQQQTPKAARGSRQQQRRSQVARLTQQQQAQQHQALCGQLASTSVCDVETDERLMATGAVSTNASSTSHTEGTSAGTALPTEGRRASTQQRHHPKQRLQMQQQEQLRLVSNPPPAEEKIFHLQQQQQQQETSGPGSDFLRLAEGVWMDMRPMQQQAQPHQHQLQHLHQLQQLEQLHDVQQMHQHELQQHKQRPGCLELAPPASGGGPCGKFPAASSWQPTQQQQLNIFTESTSPVGLVSGELQQQQQHNQELQPQQQQTRQQSQDPVYGDAECPLATVTPLSEINGRLSLQEQHLQQLWTPSSFTEAPVHHQGDENSFWGPGVVSNASQQQRQSHQQSAIQLHQHLQRQQLQVQQDRYQQSSQKTVGQQPGARLRVAGAACVGVGLQQSRGWEQQQQRTLVMPGSEQQMQQQVILQRQQQHQQQQNQPPLVFPPVSHGDLVAEEQQQQQQQGVLQVQRMQWLAIPN</sequence>
<gene>
    <name evidence="2" type="ORF">EMWEY_00052280</name>
</gene>
<feature type="region of interest" description="Disordered" evidence="1">
    <location>
        <begin position="401"/>
        <end position="421"/>
    </location>
</feature>
<keyword evidence="3" id="KW-1185">Reference proteome</keyword>
<feature type="region of interest" description="Disordered" evidence="1">
    <location>
        <begin position="55"/>
        <end position="121"/>
    </location>
</feature>
<feature type="compositionally biased region" description="Low complexity" evidence="1">
    <location>
        <begin position="1144"/>
        <end position="1160"/>
    </location>
</feature>
<feature type="compositionally biased region" description="Low complexity" evidence="1">
    <location>
        <begin position="1458"/>
        <end position="1496"/>
    </location>
</feature>
<feature type="compositionally biased region" description="Polar residues" evidence="1">
    <location>
        <begin position="1192"/>
        <end position="1209"/>
    </location>
</feature>
<feature type="compositionally biased region" description="Low complexity" evidence="1">
    <location>
        <begin position="1376"/>
        <end position="1397"/>
    </location>
</feature>
<evidence type="ECO:0000256" key="1">
    <source>
        <dbReference type="SAM" id="MobiDB-lite"/>
    </source>
</evidence>
<feature type="region of interest" description="Disordered" evidence="1">
    <location>
        <begin position="1192"/>
        <end position="1238"/>
    </location>
</feature>
<dbReference type="RefSeq" id="XP_013335298.1">
    <property type="nucleotide sequence ID" value="XM_013479844.1"/>
</dbReference>
<dbReference type="OrthoDB" id="347107at2759"/>
<feature type="region of interest" description="Disordered" evidence="1">
    <location>
        <begin position="1439"/>
        <end position="1504"/>
    </location>
</feature>
<dbReference type="Proteomes" id="UP000030763">
    <property type="component" value="Unassembled WGS sequence"/>
</dbReference>
<dbReference type="EMBL" id="HG719765">
    <property type="protein sequence ID" value="CDJ58650.1"/>
    <property type="molecule type" value="Genomic_DNA"/>
</dbReference>
<organism evidence="2 3">
    <name type="scientific">Eimeria maxima</name>
    <name type="common">Coccidian parasite</name>
    <dbReference type="NCBI Taxonomy" id="5804"/>
    <lineage>
        <taxon>Eukaryota</taxon>
        <taxon>Sar</taxon>
        <taxon>Alveolata</taxon>
        <taxon>Apicomplexa</taxon>
        <taxon>Conoidasida</taxon>
        <taxon>Coccidia</taxon>
        <taxon>Eucoccidiorida</taxon>
        <taxon>Eimeriorina</taxon>
        <taxon>Eimeriidae</taxon>
        <taxon>Eimeria</taxon>
    </lineage>
</organism>
<dbReference type="VEuPathDB" id="ToxoDB:EMWEY_00052280"/>
<feature type="region of interest" description="Disordered" evidence="1">
    <location>
        <begin position="1312"/>
        <end position="1354"/>
    </location>
</feature>